<evidence type="ECO:0000259" key="9">
    <source>
        <dbReference type="PROSITE" id="PS51758"/>
    </source>
</evidence>
<feature type="transmembrane region" description="Helical" evidence="8">
    <location>
        <begin position="127"/>
        <end position="150"/>
    </location>
</feature>
<evidence type="ECO:0000256" key="1">
    <source>
        <dbReference type="ARBA" id="ARBA00004434"/>
    </source>
</evidence>
<sequence length="352" mass="41492">MYKAIYSTVMRKGMNVMERPMKSVSMQRGLMKPEKGLDKQTGRVANLKRYWFGRYMDYIKNYEHTLEQKFPRTMQVYRVFSVGSRDVYADLKRFVSAIKKQGSNGIDSLTRKELQLMHMMPRDLRKLTPLFLLSAIPFTNYIIFPLVLYFPRYLLTSHFWTLQQKLEFMLHDHKRRLRHNRPLFRCMQAELKTIGDQTLRIKWRDVIACLGSGTHPTTNDIIACSVLFSGPPYSLDVLKRKHMKELLAIYGMSSWRLFKRKRLMERGMLILRMDRAIVREGGVKAMSNDAMRWALSFRGVNPTNMSTESMRSWLEQWLTVSASVDQKNISLLLHSPILLAYNHSTNWILIYN</sequence>
<dbReference type="Proteomes" id="UP000008237">
    <property type="component" value="Unassembled WGS sequence"/>
</dbReference>
<dbReference type="PROSITE" id="PS51758">
    <property type="entry name" value="LETM1_RBD"/>
    <property type="match status" value="1"/>
</dbReference>
<evidence type="ECO:0000256" key="4">
    <source>
        <dbReference type="ARBA" id="ARBA00022989"/>
    </source>
</evidence>
<protein>
    <submittedName>
        <fullName evidence="10">LETM1 domain-containing protein 1</fullName>
    </submittedName>
</protein>
<dbReference type="FunCoup" id="E2B9T5">
    <property type="interactions" value="1475"/>
</dbReference>
<dbReference type="PANTHER" id="PTHR14009">
    <property type="entry name" value="LEUCINE ZIPPER-EF-HAND CONTAINING TRANSMEMBRANE PROTEIN"/>
    <property type="match status" value="1"/>
</dbReference>
<evidence type="ECO:0000256" key="5">
    <source>
        <dbReference type="ARBA" id="ARBA00023128"/>
    </source>
</evidence>
<dbReference type="PANTHER" id="PTHR14009:SF13">
    <property type="entry name" value="LETM1 DOMAIN-CONTAINING PROTEIN 1"/>
    <property type="match status" value="1"/>
</dbReference>
<evidence type="ECO:0000256" key="3">
    <source>
        <dbReference type="ARBA" id="ARBA00022792"/>
    </source>
</evidence>
<name>E2B9T5_HARSA</name>
<dbReference type="EMBL" id="GL446605">
    <property type="protein sequence ID" value="EFN87522.1"/>
    <property type="molecule type" value="Genomic_DNA"/>
</dbReference>
<keyword evidence="5 7" id="KW-0496">Mitochondrion</keyword>
<evidence type="ECO:0000313" key="10">
    <source>
        <dbReference type="EMBL" id="EFN87522.1"/>
    </source>
</evidence>
<dbReference type="GO" id="GO:0005743">
    <property type="term" value="C:mitochondrial inner membrane"/>
    <property type="evidence" value="ECO:0007669"/>
    <property type="project" value="UniProtKB-SubCell"/>
</dbReference>
<comment type="subcellular location">
    <subcellularLocation>
        <location evidence="1">Mitochondrion inner membrane</location>
        <topology evidence="1">Single-pass membrane protein</topology>
    </subcellularLocation>
</comment>
<dbReference type="PhylomeDB" id="E2B9T5"/>
<keyword evidence="6 8" id="KW-0472">Membrane</keyword>
<reference evidence="10 11" key="1">
    <citation type="journal article" date="2010" name="Science">
        <title>Genomic comparison of the ants Camponotus floridanus and Harpegnathos saltator.</title>
        <authorList>
            <person name="Bonasio R."/>
            <person name="Zhang G."/>
            <person name="Ye C."/>
            <person name="Mutti N.S."/>
            <person name="Fang X."/>
            <person name="Qin N."/>
            <person name="Donahue G."/>
            <person name="Yang P."/>
            <person name="Li Q."/>
            <person name="Li C."/>
            <person name="Zhang P."/>
            <person name="Huang Z."/>
            <person name="Berger S.L."/>
            <person name="Reinberg D."/>
            <person name="Wang J."/>
            <person name="Liebig J."/>
        </authorList>
    </citation>
    <scope>NUCLEOTIDE SEQUENCE [LARGE SCALE GENOMIC DNA]</scope>
    <source>
        <strain evidence="10 11">R22 G/1</strain>
    </source>
</reference>
<dbReference type="InterPro" id="IPR044202">
    <property type="entry name" value="LETM1/MDM38-like"/>
</dbReference>
<dbReference type="InParanoid" id="E2B9T5"/>
<evidence type="ECO:0000256" key="8">
    <source>
        <dbReference type="SAM" id="Phobius"/>
    </source>
</evidence>
<keyword evidence="2 8" id="KW-0812">Transmembrane</keyword>
<organism evidence="11">
    <name type="scientific">Harpegnathos saltator</name>
    <name type="common">Jerdon's jumping ant</name>
    <dbReference type="NCBI Taxonomy" id="610380"/>
    <lineage>
        <taxon>Eukaryota</taxon>
        <taxon>Metazoa</taxon>
        <taxon>Ecdysozoa</taxon>
        <taxon>Arthropoda</taxon>
        <taxon>Hexapoda</taxon>
        <taxon>Insecta</taxon>
        <taxon>Pterygota</taxon>
        <taxon>Neoptera</taxon>
        <taxon>Endopterygota</taxon>
        <taxon>Hymenoptera</taxon>
        <taxon>Apocrita</taxon>
        <taxon>Aculeata</taxon>
        <taxon>Formicoidea</taxon>
        <taxon>Formicidae</taxon>
        <taxon>Ponerinae</taxon>
        <taxon>Ponerini</taxon>
        <taxon>Harpegnathos</taxon>
    </lineage>
</organism>
<feature type="domain" description="Letm1 RBD" evidence="9">
    <location>
        <begin position="173"/>
        <end position="352"/>
    </location>
</feature>
<dbReference type="OMA" id="EGGVHNM"/>
<dbReference type="KEGG" id="hst:105192690"/>
<dbReference type="OrthoDB" id="73691at2759"/>
<dbReference type="GO" id="GO:0030003">
    <property type="term" value="P:intracellular monoatomic cation homeostasis"/>
    <property type="evidence" value="ECO:0007669"/>
    <property type="project" value="TreeGrafter"/>
</dbReference>
<gene>
    <name evidence="10" type="ORF">EAI_16971</name>
</gene>
<evidence type="ECO:0000256" key="2">
    <source>
        <dbReference type="ARBA" id="ARBA00022692"/>
    </source>
</evidence>
<dbReference type="InterPro" id="IPR033122">
    <property type="entry name" value="LETM1-like_RBD"/>
</dbReference>
<keyword evidence="11" id="KW-1185">Reference proteome</keyword>
<evidence type="ECO:0000256" key="7">
    <source>
        <dbReference type="PROSITE-ProRule" id="PRU01094"/>
    </source>
</evidence>
<dbReference type="STRING" id="610380.E2B9T5"/>
<proteinExistence type="predicted"/>
<keyword evidence="3" id="KW-0999">Mitochondrion inner membrane</keyword>
<dbReference type="GO" id="GO:0043022">
    <property type="term" value="F:ribosome binding"/>
    <property type="evidence" value="ECO:0007669"/>
    <property type="project" value="InterPro"/>
</dbReference>
<dbReference type="Pfam" id="PF07766">
    <property type="entry name" value="LETM1_RBD"/>
    <property type="match status" value="1"/>
</dbReference>
<accession>E2B9T5</accession>
<keyword evidence="4 8" id="KW-1133">Transmembrane helix</keyword>
<evidence type="ECO:0000313" key="11">
    <source>
        <dbReference type="Proteomes" id="UP000008237"/>
    </source>
</evidence>
<evidence type="ECO:0000256" key="6">
    <source>
        <dbReference type="ARBA" id="ARBA00023136"/>
    </source>
</evidence>
<dbReference type="AlphaFoldDB" id="E2B9T5"/>